<dbReference type="SUPFAM" id="SSF50475">
    <property type="entry name" value="FMN-binding split barrel"/>
    <property type="match status" value="1"/>
</dbReference>
<accession>A0A976NY37</accession>
<dbReference type="InterPro" id="IPR053310">
    <property type="entry name" value="Flavoredoxin-like"/>
</dbReference>
<dbReference type="PANTHER" id="PTHR43241">
    <property type="entry name" value="FLAVIN REDUCTASE DOMAIN PROTEIN"/>
    <property type="match status" value="1"/>
</dbReference>
<comment type="caution">
    <text evidence="2">The sequence shown here is derived from an EMBL/GenBank/DDBJ whole genome shotgun (WGS) entry which is preliminary data.</text>
</comment>
<dbReference type="InterPro" id="IPR002563">
    <property type="entry name" value="Flavin_Rdtase-like_dom"/>
</dbReference>
<evidence type="ECO:0000259" key="1">
    <source>
        <dbReference type="Pfam" id="PF01613"/>
    </source>
</evidence>
<dbReference type="InterPro" id="IPR012349">
    <property type="entry name" value="Split_barrel_FMN-bd"/>
</dbReference>
<dbReference type="GO" id="GO:0010181">
    <property type="term" value="F:FMN binding"/>
    <property type="evidence" value="ECO:0007669"/>
    <property type="project" value="InterPro"/>
</dbReference>
<keyword evidence="3" id="KW-1185">Reference proteome</keyword>
<evidence type="ECO:0000313" key="3">
    <source>
        <dbReference type="Proteomes" id="UP000294530"/>
    </source>
</evidence>
<name>A0A976NY37_BRELC</name>
<dbReference type="Gene3D" id="2.30.110.10">
    <property type="entry name" value="Electron Transport, Fmn-binding Protein, Chain A"/>
    <property type="match status" value="1"/>
</dbReference>
<dbReference type="Pfam" id="PF01613">
    <property type="entry name" value="Flavin_Reduct"/>
    <property type="match status" value="1"/>
</dbReference>
<dbReference type="KEGG" id="blac:94345028"/>
<reference evidence="2 3" key="1">
    <citation type="journal article" date="2021" name="Genome Biol.">
        <title>AFLAP: assembly-free linkage analysis pipeline using k-mers from genome sequencing data.</title>
        <authorList>
            <person name="Fletcher K."/>
            <person name="Zhang L."/>
            <person name="Gil J."/>
            <person name="Han R."/>
            <person name="Cavanaugh K."/>
            <person name="Michelmore R."/>
        </authorList>
    </citation>
    <scope>NUCLEOTIDE SEQUENCE [LARGE SCALE GENOMIC DNA]</scope>
    <source>
        <strain evidence="2 3">SF5</strain>
    </source>
</reference>
<gene>
    <name evidence="2" type="ORF">CCR75_001253</name>
</gene>
<dbReference type="Proteomes" id="UP000294530">
    <property type="component" value="Unassembled WGS sequence"/>
</dbReference>
<proteinExistence type="predicted"/>
<evidence type="ECO:0000313" key="2">
    <source>
        <dbReference type="EMBL" id="TDH72101.1"/>
    </source>
</evidence>
<dbReference type="RefSeq" id="XP_067821600.1">
    <property type="nucleotide sequence ID" value="XM_067959357.1"/>
</dbReference>
<dbReference type="GeneID" id="94345028"/>
<feature type="domain" description="Flavin reductase like" evidence="1">
    <location>
        <begin position="16"/>
        <end position="124"/>
    </location>
</feature>
<dbReference type="OrthoDB" id="2145000at2759"/>
<dbReference type="PANTHER" id="PTHR43241:SF1">
    <property type="entry name" value="FLAVIN REDUCTASE LIKE DOMAIN-CONTAINING PROTEIN"/>
    <property type="match status" value="1"/>
</dbReference>
<sequence length="251" mass="27329">MDWVAVKKDMLSRLLYPNPVCLLSSRSSDGRTRSLMTITWLTAVTNQGNFICSIKSSRYTAKFLSQSGAIFGLPPLKLPNYIDLQLISLVLNVPIQGMEDLILAIGSTSGGDVDKFDHFDVATCAPGGGELKKVGTVLDKTEGQMKKHKISKKESAMQEVASAAARSIALRDCVAHVLCRVNALTEEHGHLLLRCTQLAGWTRRTYWDGRNFIPQVGTDAKPYLTFLGSRTFAYVLPSGSANLPPTGPADV</sequence>
<organism evidence="2 3">
    <name type="scientific">Bremia lactucae</name>
    <name type="common">Lettuce downy mildew</name>
    <dbReference type="NCBI Taxonomy" id="4779"/>
    <lineage>
        <taxon>Eukaryota</taxon>
        <taxon>Sar</taxon>
        <taxon>Stramenopiles</taxon>
        <taxon>Oomycota</taxon>
        <taxon>Peronosporomycetes</taxon>
        <taxon>Peronosporales</taxon>
        <taxon>Peronosporaceae</taxon>
        <taxon>Bremia</taxon>
    </lineage>
</organism>
<dbReference type="EMBL" id="SHOA02000012">
    <property type="protein sequence ID" value="TDH72101.1"/>
    <property type="molecule type" value="Genomic_DNA"/>
</dbReference>
<dbReference type="AlphaFoldDB" id="A0A976NY37"/>
<protein>
    <recommendedName>
        <fullName evidence="1">Flavin reductase like domain-containing protein</fullName>
    </recommendedName>
</protein>